<evidence type="ECO:0000256" key="2">
    <source>
        <dbReference type="SAM" id="MobiDB-lite"/>
    </source>
</evidence>
<evidence type="ECO:0000313" key="3">
    <source>
        <dbReference type="EMBL" id="CAD7245144.1"/>
    </source>
</evidence>
<keyword evidence="1" id="KW-0813">Transport</keyword>
<dbReference type="InterPro" id="IPR038081">
    <property type="entry name" value="CalX-like_sf"/>
</dbReference>
<dbReference type="EMBL" id="CAJPEV010000788">
    <property type="protein sequence ID" value="CAG0888557.1"/>
    <property type="molecule type" value="Genomic_DNA"/>
</dbReference>
<gene>
    <name evidence="3" type="ORF">DSTB1V02_LOCUS5020</name>
</gene>
<organism evidence="3">
    <name type="scientific">Darwinula stevensoni</name>
    <dbReference type="NCBI Taxonomy" id="69355"/>
    <lineage>
        <taxon>Eukaryota</taxon>
        <taxon>Metazoa</taxon>
        <taxon>Ecdysozoa</taxon>
        <taxon>Arthropoda</taxon>
        <taxon>Crustacea</taxon>
        <taxon>Oligostraca</taxon>
        <taxon>Ostracoda</taxon>
        <taxon>Podocopa</taxon>
        <taxon>Podocopida</taxon>
        <taxon>Darwinulocopina</taxon>
        <taxon>Darwinuloidea</taxon>
        <taxon>Darwinulidae</taxon>
        <taxon>Darwinula</taxon>
    </lineage>
</organism>
<proteinExistence type="predicted"/>
<dbReference type="AlphaFoldDB" id="A0A7R8X894"/>
<dbReference type="OrthoDB" id="6343472at2759"/>
<dbReference type="Gene3D" id="2.60.40.2030">
    <property type="match status" value="1"/>
</dbReference>
<keyword evidence="1" id="KW-0406">Ion transport</keyword>
<evidence type="ECO:0000256" key="1">
    <source>
        <dbReference type="ARBA" id="ARBA00023065"/>
    </source>
</evidence>
<dbReference type="GO" id="GO:0030424">
    <property type="term" value="C:axon"/>
    <property type="evidence" value="ECO:0007669"/>
    <property type="project" value="TreeGrafter"/>
</dbReference>
<evidence type="ECO:0000313" key="4">
    <source>
        <dbReference type="Proteomes" id="UP000677054"/>
    </source>
</evidence>
<dbReference type="GO" id="GO:0042383">
    <property type="term" value="C:sarcolemma"/>
    <property type="evidence" value="ECO:0007669"/>
    <property type="project" value="TreeGrafter"/>
</dbReference>
<protein>
    <submittedName>
        <fullName evidence="3">Uncharacterized protein</fullName>
    </submittedName>
</protein>
<dbReference type="PANTHER" id="PTHR11878">
    <property type="entry name" value="SODIUM/CALCIUM EXCHANGER"/>
    <property type="match status" value="1"/>
</dbReference>
<dbReference type="InterPro" id="IPR051171">
    <property type="entry name" value="CaCA"/>
</dbReference>
<dbReference type="PANTHER" id="PTHR11878:SF65">
    <property type="entry name" value="NA_CA-EXCHANGE PROTEIN, ISOFORM G"/>
    <property type="match status" value="1"/>
</dbReference>
<accession>A0A7R8X894</accession>
<dbReference type="Proteomes" id="UP000677054">
    <property type="component" value="Unassembled WGS sequence"/>
</dbReference>
<dbReference type="GO" id="GO:0098703">
    <property type="term" value="P:calcium ion import across plasma membrane"/>
    <property type="evidence" value="ECO:0007669"/>
    <property type="project" value="TreeGrafter"/>
</dbReference>
<dbReference type="EMBL" id="LR900305">
    <property type="protein sequence ID" value="CAD7245144.1"/>
    <property type="molecule type" value="Genomic_DNA"/>
</dbReference>
<keyword evidence="4" id="KW-1185">Reference proteome</keyword>
<dbReference type="GO" id="GO:0098794">
    <property type="term" value="C:postsynapse"/>
    <property type="evidence" value="ECO:0007669"/>
    <property type="project" value="TreeGrafter"/>
</dbReference>
<name>A0A7R8X894_9CRUS</name>
<reference evidence="3" key="1">
    <citation type="submission" date="2020-11" db="EMBL/GenBank/DDBJ databases">
        <authorList>
            <person name="Tran Van P."/>
        </authorList>
    </citation>
    <scope>NUCLEOTIDE SEQUENCE</scope>
</reference>
<dbReference type="GO" id="GO:0005432">
    <property type="term" value="F:calcium:sodium antiporter activity"/>
    <property type="evidence" value="ECO:0007669"/>
    <property type="project" value="TreeGrafter"/>
</dbReference>
<feature type="region of interest" description="Disordered" evidence="2">
    <location>
        <begin position="113"/>
        <end position="133"/>
    </location>
</feature>
<sequence length="199" mass="22984">MDRIVKEIELQIVEEDSYEKDVLFYVELETPHQILDEQLSLRPLSELSVEEAKVAALGKPRLGEVIRAQIRVKESKEFKNTVDKLLKRANASLVVGTSSWKEQFVEAVTVNAGEEDDGKDGGKGGEDEDEDEDEKLPSCMDYVLHFLTLFWKILFAFVPPTGKFPRFLRFHSRHFISRSLFAQFCHSDCRFQVYRLIIL</sequence>